<protein>
    <submittedName>
        <fullName evidence="1">Uncharacterized protein</fullName>
    </submittedName>
</protein>
<name>A0ACD3RCT7_LARCR</name>
<evidence type="ECO:0000313" key="1">
    <source>
        <dbReference type="EMBL" id="TMS17195.1"/>
    </source>
</evidence>
<dbReference type="Proteomes" id="UP000793456">
    <property type="component" value="Chromosome VII"/>
</dbReference>
<dbReference type="EMBL" id="CM011680">
    <property type="protein sequence ID" value="TMS17195.1"/>
    <property type="molecule type" value="Genomic_DNA"/>
</dbReference>
<sequence length="84" mass="9489">LIYFGGYGYKLMADPDERSRSFIVHKTLWVEQVEMGWNNEVHIFDPKHSSWSEPQTHGHAPALRAGHASMTIGCKGYICGGRVK</sequence>
<keyword evidence="2" id="KW-1185">Reference proteome</keyword>
<feature type="non-terminal residue" evidence="1">
    <location>
        <position position="1"/>
    </location>
</feature>
<gene>
    <name evidence="1" type="ORF">E3U43_001264</name>
</gene>
<accession>A0ACD3RCT7</accession>
<evidence type="ECO:0000313" key="2">
    <source>
        <dbReference type="Proteomes" id="UP000793456"/>
    </source>
</evidence>
<comment type="caution">
    <text evidence="1">The sequence shown here is derived from an EMBL/GenBank/DDBJ whole genome shotgun (WGS) entry which is preliminary data.</text>
</comment>
<feature type="non-terminal residue" evidence="1">
    <location>
        <position position="84"/>
    </location>
</feature>
<proteinExistence type="predicted"/>
<organism evidence="1 2">
    <name type="scientific">Larimichthys crocea</name>
    <name type="common">Large yellow croaker</name>
    <name type="synonym">Pseudosciaena crocea</name>
    <dbReference type="NCBI Taxonomy" id="215358"/>
    <lineage>
        <taxon>Eukaryota</taxon>
        <taxon>Metazoa</taxon>
        <taxon>Chordata</taxon>
        <taxon>Craniata</taxon>
        <taxon>Vertebrata</taxon>
        <taxon>Euteleostomi</taxon>
        <taxon>Actinopterygii</taxon>
        <taxon>Neopterygii</taxon>
        <taxon>Teleostei</taxon>
        <taxon>Neoteleostei</taxon>
        <taxon>Acanthomorphata</taxon>
        <taxon>Eupercaria</taxon>
        <taxon>Sciaenidae</taxon>
        <taxon>Larimichthys</taxon>
    </lineage>
</organism>
<reference evidence="1" key="1">
    <citation type="submission" date="2018-11" db="EMBL/GenBank/DDBJ databases">
        <title>The sequence and de novo assembly of Larimichthys crocea genome using PacBio and Hi-C technologies.</title>
        <authorList>
            <person name="Xu P."/>
            <person name="Chen B."/>
            <person name="Zhou Z."/>
            <person name="Ke Q."/>
            <person name="Wu Y."/>
            <person name="Bai H."/>
            <person name="Pu F."/>
        </authorList>
    </citation>
    <scope>NUCLEOTIDE SEQUENCE</scope>
    <source>
        <tissue evidence="1">Muscle</tissue>
    </source>
</reference>